<dbReference type="InterPro" id="IPR000821">
    <property type="entry name" value="Ala_racemase"/>
</dbReference>
<dbReference type="InterPro" id="IPR011079">
    <property type="entry name" value="Ala_racemase_C"/>
</dbReference>
<dbReference type="UniPathway" id="UPA00042">
    <property type="reaction ID" value="UER00497"/>
</dbReference>
<evidence type="ECO:0000256" key="1">
    <source>
        <dbReference type="ARBA" id="ARBA00000316"/>
    </source>
</evidence>
<dbReference type="EC" id="5.1.1.1" evidence="5"/>
<evidence type="ECO:0000256" key="4">
    <source>
        <dbReference type="ARBA" id="ARBA00023235"/>
    </source>
</evidence>
<evidence type="ECO:0000256" key="7">
    <source>
        <dbReference type="PIRSR" id="PIRSR600821-52"/>
    </source>
</evidence>
<gene>
    <name evidence="9" type="primary">alr</name>
    <name evidence="9" type="ORF">GCU85_02405</name>
</gene>
<dbReference type="GO" id="GO:0030632">
    <property type="term" value="P:D-alanine biosynthetic process"/>
    <property type="evidence" value="ECO:0007669"/>
    <property type="project" value="UniProtKB-UniRule"/>
</dbReference>
<dbReference type="AlphaFoldDB" id="A0A6N7EWT5"/>
<comment type="function">
    <text evidence="5">Catalyzes the interconversion of L-alanine and D-alanine. May also act on other amino acids.</text>
</comment>
<feature type="modified residue" description="N6-(pyridoxal phosphate)lysine" evidence="5 6">
    <location>
        <position position="34"/>
    </location>
</feature>
<evidence type="ECO:0000256" key="5">
    <source>
        <dbReference type="HAMAP-Rule" id="MF_01201"/>
    </source>
</evidence>
<reference evidence="9 10" key="1">
    <citation type="submission" date="2019-10" db="EMBL/GenBank/DDBJ databases">
        <title>Cardiobacteriales fam. a chemoheterotrophic member of the order Cardiobacteriales, and proposal of Cardiobacteriales fam. nov.</title>
        <authorList>
            <person name="Wang C."/>
        </authorList>
    </citation>
    <scope>NUCLEOTIDE SEQUENCE [LARGE SCALE GENOMIC DNA]</scope>
    <source>
        <strain evidence="9 10">ML27</strain>
    </source>
</reference>
<comment type="pathway">
    <text evidence="5">Amino-acid biosynthesis; D-alanine biosynthesis; D-alanine from L-alanine: step 1/1.</text>
</comment>
<name>A0A6N7EWT5_9GAMM</name>
<proteinExistence type="inferred from homology"/>
<keyword evidence="4 5" id="KW-0413">Isomerase</keyword>
<comment type="cofactor">
    <cofactor evidence="2 5 6">
        <name>pyridoxal 5'-phosphate</name>
        <dbReference type="ChEBI" id="CHEBI:597326"/>
    </cofactor>
</comment>
<dbReference type="InterPro" id="IPR001608">
    <property type="entry name" value="Ala_racemase_N"/>
</dbReference>
<dbReference type="Pfam" id="PF01168">
    <property type="entry name" value="Ala_racemase_N"/>
    <property type="match status" value="1"/>
</dbReference>
<comment type="caution">
    <text evidence="9">The sequence shown here is derived from an EMBL/GenBank/DDBJ whole genome shotgun (WGS) entry which is preliminary data.</text>
</comment>
<feature type="binding site" evidence="5 7">
    <location>
        <position position="128"/>
    </location>
    <ligand>
        <name>substrate</name>
    </ligand>
</feature>
<evidence type="ECO:0000256" key="3">
    <source>
        <dbReference type="ARBA" id="ARBA00022898"/>
    </source>
</evidence>
<dbReference type="Gene3D" id="2.40.37.10">
    <property type="entry name" value="Lyase, Ornithine Decarboxylase, Chain A, domain 1"/>
    <property type="match status" value="1"/>
</dbReference>
<keyword evidence="3 5" id="KW-0663">Pyridoxal phosphate</keyword>
<feature type="domain" description="Alanine racemase C-terminal" evidence="8">
    <location>
        <begin position="232"/>
        <end position="354"/>
    </location>
</feature>
<dbReference type="GO" id="GO:0008784">
    <property type="term" value="F:alanine racemase activity"/>
    <property type="evidence" value="ECO:0007669"/>
    <property type="project" value="UniProtKB-UniRule"/>
</dbReference>
<dbReference type="SUPFAM" id="SSF50621">
    <property type="entry name" value="Alanine racemase C-terminal domain-like"/>
    <property type="match status" value="1"/>
</dbReference>
<keyword evidence="10" id="KW-1185">Reference proteome</keyword>
<accession>A0A6N7EWT5</accession>
<sequence>MRATTKHINCRNLTHNLQVLMAHAPNSQCVAVVKANAYGSEATAVYSALASAHLFATASIEEAMALRAAGADKPILLLEGPFEPSDIVLADEHGFECMVATATQLHWLVNASVTFARVWFKYDTGMGRLGFQAQDAEQAMSQLLTRYAPSQIVLSTHFSSADLPDAAITAVQIARFDAFAKQYPDCKQSLCNSAGILRFPEAHRDFIRPGIALYGASPFAETQASDHDLRPVMTLKTRVLSVKHFLANDPIGYAQTYRMPTDGYIAICEIGYADGYSRFIPTGTPVVIKGKQYPLVGRVAMDMIAVLVDDSVGVGDAVICWGESLPIEIVCEHAGTIPHQLLTTVTERVKKCIQTA</sequence>
<dbReference type="GO" id="GO:0030170">
    <property type="term" value="F:pyridoxal phosphate binding"/>
    <property type="evidence" value="ECO:0007669"/>
    <property type="project" value="UniProtKB-UniRule"/>
</dbReference>
<dbReference type="InParanoid" id="A0A6N7EWT5"/>
<dbReference type="PRINTS" id="PR00992">
    <property type="entry name" value="ALARACEMASE"/>
</dbReference>
<feature type="active site" description="Proton acceptor; specific for L-alanine" evidence="5">
    <location>
        <position position="253"/>
    </location>
</feature>
<dbReference type="HAMAP" id="MF_01201">
    <property type="entry name" value="Ala_racemase"/>
    <property type="match status" value="1"/>
</dbReference>
<evidence type="ECO:0000313" key="10">
    <source>
        <dbReference type="Proteomes" id="UP000471298"/>
    </source>
</evidence>
<dbReference type="InterPro" id="IPR009006">
    <property type="entry name" value="Ala_racemase/Decarboxylase_C"/>
</dbReference>
<dbReference type="SUPFAM" id="SSF51419">
    <property type="entry name" value="PLP-binding barrel"/>
    <property type="match status" value="1"/>
</dbReference>
<evidence type="ECO:0000256" key="6">
    <source>
        <dbReference type="PIRSR" id="PIRSR600821-50"/>
    </source>
</evidence>
<dbReference type="PANTHER" id="PTHR30511">
    <property type="entry name" value="ALANINE RACEMASE"/>
    <property type="match status" value="1"/>
</dbReference>
<dbReference type="FunFam" id="3.20.20.10:FF:000002">
    <property type="entry name" value="Alanine racemase"/>
    <property type="match status" value="1"/>
</dbReference>
<evidence type="ECO:0000313" key="9">
    <source>
        <dbReference type="EMBL" id="MPV85587.1"/>
    </source>
</evidence>
<protein>
    <recommendedName>
        <fullName evidence="5">Alanine racemase</fullName>
        <ecNumber evidence="5">5.1.1.1</ecNumber>
    </recommendedName>
</protein>
<dbReference type="FunCoup" id="A0A6N7EWT5">
    <property type="interactions" value="343"/>
</dbReference>
<dbReference type="EMBL" id="WHNW01000002">
    <property type="protein sequence ID" value="MPV85587.1"/>
    <property type="molecule type" value="Genomic_DNA"/>
</dbReference>
<dbReference type="GO" id="GO:0005829">
    <property type="term" value="C:cytosol"/>
    <property type="evidence" value="ECO:0007669"/>
    <property type="project" value="TreeGrafter"/>
</dbReference>
<dbReference type="PANTHER" id="PTHR30511:SF0">
    <property type="entry name" value="ALANINE RACEMASE, CATABOLIC-RELATED"/>
    <property type="match status" value="1"/>
</dbReference>
<dbReference type="NCBIfam" id="TIGR00492">
    <property type="entry name" value="alr"/>
    <property type="match status" value="1"/>
</dbReference>
<dbReference type="Proteomes" id="UP000471298">
    <property type="component" value="Unassembled WGS sequence"/>
</dbReference>
<feature type="binding site" evidence="5 7">
    <location>
        <position position="301"/>
    </location>
    <ligand>
        <name>substrate</name>
    </ligand>
</feature>
<dbReference type="InterPro" id="IPR029066">
    <property type="entry name" value="PLP-binding_barrel"/>
</dbReference>
<organism evidence="9 10">
    <name type="scientific">Ostreibacterium oceani</name>
    <dbReference type="NCBI Taxonomy" id="2654998"/>
    <lineage>
        <taxon>Bacteria</taxon>
        <taxon>Pseudomonadati</taxon>
        <taxon>Pseudomonadota</taxon>
        <taxon>Gammaproteobacteria</taxon>
        <taxon>Cardiobacteriales</taxon>
        <taxon>Ostreibacteriaceae</taxon>
        <taxon>Ostreibacterium</taxon>
    </lineage>
</organism>
<dbReference type="RefSeq" id="WP_152808987.1">
    <property type="nucleotide sequence ID" value="NZ_WHNW01000002.1"/>
</dbReference>
<comment type="similarity">
    <text evidence="5">Belongs to the alanine racemase family.</text>
</comment>
<evidence type="ECO:0000256" key="2">
    <source>
        <dbReference type="ARBA" id="ARBA00001933"/>
    </source>
</evidence>
<comment type="catalytic activity">
    <reaction evidence="1 5">
        <text>L-alanine = D-alanine</text>
        <dbReference type="Rhea" id="RHEA:20249"/>
        <dbReference type="ChEBI" id="CHEBI:57416"/>
        <dbReference type="ChEBI" id="CHEBI:57972"/>
        <dbReference type="EC" id="5.1.1.1"/>
    </reaction>
</comment>
<dbReference type="Pfam" id="PF00842">
    <property type="entry name" value="Ala_racemase_C"/>
    <property type="match status" value="1"/>
</dbReference>
<evidence type="ECO:0000259" key="8">
    <source>
        <dbReference type="SMART" id="SM01005"/>
    </source>
</evidence>
<feature type="active site" description="Proton acceptor; specific for D-alanine" evidence="5">
    <location>
        <position position="34"/>
    </location>
</feature>
<dbReference type="Gene3D" id="3.20.20.10">
    <property type="entry name" value="Alanine racemase"/>
    <property type="match status" value="1"/>
</dbReference>
<dbReference type="SMART" id="SM01005">
    <property type="entry name" value="Ala_racemase_C"/>
    <property type="match status" value="1"/>
</dbReference>